<protein>
    <recommendedName>
        <fullName evidence="7">Amino acid permease/ SLC12A domain-containing protein</fullName>
    </recommendedName>
</protein>
<feature type="transmembrane region" description="Helical" evidence="6">
    <location>
        <begin position="43"/>
        <end position="64"/>
    </location>
</feature>
<dbReference type="PANTHER" id="PTHR43341">
    <property type="entry name" value="AMINO ACID PERMEASE"/>
    <property type="match status" value="1"/>
</dbReference>
<name>A0A9W5YKY6_9EURO</name>
<dbReference type="Gene3D" id="1.20.1740.10">
    <property type="entry name" value="Amino acid/polyamine transporter I"/>
    <property type="match status" value="1"/>
</dbReference>
<evidence type="ECO:0000256" key="4">
    <source>
        <dbReference type="ARBA" id="ARBA00023136"/>
    </source>
</evidence>
<feature type="compositionally biased region" description="Low complexity" evidence="5">
    <location>
        <begin position="13"/>
        <end position="22"/>
    </location>
</feature>
<accession>A0A9W5YKY6</accession>
<evidence type="ECO:0000313" key="8">
    <source>
        <dbReference type="EMBL" id="GKZ19184.1"/>
    </source>
</evidence>
<dbReference type="InterPro" id="IPR004841">
    <property type="entry name" value="AA-permease/SLC12A_dom"/>
</dbReference>
<feature type="domain" description="Amino acid permease/ SLC12A" evidence="7">
    <location>
        <begin position="43"/>
        <end position="389"/>
    </location>
</feature>
<feature type="compositionally biased region" description="Basic and acidic residues" evidence="5">
    <location>
        <begin position="1"/>
        <end position="12"/>
    </location>
</feature>
<feature type="transmembrane region" description="Helical" evidence="6">
    <location>
        <begin position="178"/>
        <end position="201"/>
    </location>
</feature>
<dbReference type="AlphaFoldDB" id="A0A9W5YKY6"/>
<dbReference type="InterPro" id="IPR050524">
    <property type="entry name" value="APC_YAT"/>
</dbReference>
<reference evidence="8" key="1">
    <citation type="submission" date="2022-07" db="EMBL/GenBank/DDBJ databases">
        <title>Taxonomy of Aspergillus series Nigri: significant species reduction supported by multi-species coalescent approaches.</title>
        <authorList>
            <person name="Bian C."/>
            <person name="Kusuya Y."/>
            <person name="Sklenar F."/>
            <person name="D'hooge E."/>
            <person name="Yaguchi T."/>
            <person name="Takahashi H."/>
            <person name="Hubka V."/>
        </authorList>
    </citation>
    <scope>NUCLEOTIDE SEQUENCE</scope>
    <source>
        <strain evidence="8">CBS 733.88</strain>
    </source>
</reference>
<dbReference type="Proteomes" id="UP001143548">
    <property type="component" value="Unassembled WGS sequence"/>
</dbReference>
<keyword evidence="4 6" id="KW-0472">Membrane</keyword>
<feature type="transmembrane region" description="Helical" evidence="6">
    <location>
        <begin position="151"/>
        <end position="172"/>
    </location>
</feature>
<proteinExistence type="predicted"/>
<feature type="transmembrane region" description="Helical" evidence="6">
    <location>
        <begin position="375"/>
        <end position="393"/>
    </location>
</feature>
<feature type="transmembrane region" description="Helical" evidence="6">
    <location>
        <begin position="272"/>
        <end position="291"/>
    </location>
</feature>
<dbReference type="Pfam" id="PF00324">
    <property type="entry name" value="AA_permease"/>
    <property type="match status" value="1"/>
</dbReference>
<feature type="transmembrane region" description="Helical" evidence="6">
    <location>
        <begin position="329"/>
        <end position="348"/>
    </location>
</feature>
<feature type="transmembrane region" description="Helical" evidence="6">
    <location>
        <begin position="71"/>
        <end position="89"/>
    </location>
</feature>
<evidence type="ECO:0000256" key="2">
    <source>
        <dbReference type="ARBA" id="ARBA00022692"/>
    </source>
</evidence>
<comment type="caution">
    <text evidence="8">The sequence shown here is derived from an EMBL/GenBank/DDBJ whole genome shotgun (WGS) entry which is preliminary data.</text>
</comment>
<dbReference type="GO" id="GO:0016020">
    <property type="term" value="C:membrane"/>
    <property type="evidence" value="ECO:0007669"/>
    <property type="project" value="UniProtKB-SubCell"/>
</dbReference>
<organism evidence="8 9">
    <name type="scientific">Aspergillus brasiliensis</name>
    <dbReference type="NCBI Taxonomy" id="319629"/>
    <lineage>
        <taxon>Eukaryota</taxon>
        <taxon>Fungi</taxon>
        <taxon>Dikarya</taxon>
        <taxon>Ascomycota</taxon>
        <taxon>Pezizomycotina</taxon>
        <taxon>Eurotiomycetes</taxon>
        <taxon>Eurotiomycetidae</taxon>
        <taxon>Eurotiales</taxon>
        <taxon>Aspergillaceae</taxon>
        <taxon>Aspergillus</taxon>
        <taxon>Aspergillus subgen. Circumdati</taxon>
    </lineage>
</organism>
<dbReference type="PANTHER" id="PTHR43341:SF6">
    <property type="entry name" value="AMINO ACID TRANSPORTER (EUROFUNG)"/>
    <property type="match status" value="1"/>
</dbReference>
<evidence type="ECO:0000256" key="1">
    <source>
        <dbReference type="ARBA" id="ARBA00004141"/>
    </source>
</evidence>
<keyword evidence="2 6" id="KW-0812">Transmembrane</keyword>
<keyword evidence="3 6" id="KW-1133">Transmembrane helix</keyword>
<evidence type="ECO:0000313" key="9">
    <source>
        <dbReference type="Proteomes" id="UP001143548"/>
    </source>
</evidence>
<feature type="transmembrane region" description="Helical" evidence="6">
    <location>
        <begin position="119"/>
        <end position="144"/>
    </location>
</feature>
<dbReference type="GO" id="GO:0015171">
    <property type="term" value="F:amino acid transmembrane transporter activity"/>
    <property type="evidence" value="ECO:0007669"/>
    <property type="project" value="TreeGrafter"/>
</dbReference>
<feature type="transmembrane region" description="Helical" evidence="6">
    <location>
        <begin position="439"/>
        <end position="459"/>
    </location>
</feature>
<sequence>MNDAVKIPEHPSDSQSDSQSDSTPGELVQSPDALQRHLTSRQIQFIAIGGSIGTALFVSIGYALMRGAGSLLVAFILQTCIMALVNNALAEMTVFMPVSAAFVQHASVWVDSAWGFMSGWNFCIFEGLLIPFEITALDIVLTFWRDDIPAAAVISACIVLYTATNFFAVRYFGEAEFWLAGGKLLLITILFFFPFITMVGGNPQHDVYGFRNWSEPSPFVEYISSGDLGRFQGALAALWQAAFTIVGPEYLACVAGEAQQPRKTMKRAFKSVYWRFGLFFIGGALCVGIVLPANDPTLLRVLGSGNTGTGAASPYVIAMTNMGIEGLPYLVNALLFTSIYSAGNAYVYTTSRSLHGLAQNGHAPKFFRKCTKDGVPIYCLAVALAFAALKAQGFSRTELPYRGYFQPYGTWIALIWLVGVEIFYGYAVFLRGRWDVGSFFSDYTMAFLVIGTFTGWKIVKRTRLVRPQEADLVWVRPAVDAHEAAMEEEQAGTRKRVMQVLQATWKGTRVAGPSMV</sequence>
<dbReference type="EMBL" id="BROQ01000017">
    <property type="protein sequence ID" value="GKZ19184.1"/>
    <property type="molecule type" value="Genomic_DNA"/>
</dbReference>
<feature type="region of interest" description="Disordered" evidence="5">
    <location>
        <begin position="1"/>
        <end position="28"/>
    </location>
</feature>
<comment type="subcellular location">
    <subcellularLocation>
        <location evidence="1">Membrane</location>
        <topology evidence="1">Multi-pass membrane protein</topology>
    </subcellularLocation>
</comment>
<evidence type="ECO:0000256" key="5">
    <source>
        <dbReference type="SAM" id="MobiDB-lite"/>
    </source>
</evidence>
<evidence type="ECO:0000256" key="3">
    <source>
        <dbReference type="ARBA" id="ARBA00022989"/>
    </source>
</evidence>
<gene>
    <name evidence="8" type="ORF">AbraCBS73388_003350</name>
</gene>
<feature type="transmembrane region" description="Helical" evidence="6">
    <location>
        <begin position="405"/>
        <end position="427"/>
    </location>
</feature>
<evidence type="ECO:0000259" key="7">
    <source>
        <dbReference type="Pfam" id="PF00324"/>
    </source>
</evidence>
<evidence type="ECO:0000256" key="6">
    <source>
        <dbReference type="SAM" id="Phobius"/>
    </source>
</evidence>